<dbReference type="PROSITE" id="PS00659">
    <property type="entry name" value="GLYCOSYL_HYDROL_F5"/>
    <property type="match status" value="1"/>
</dbReference>
<evidence type="ECO:0000256" key="3">
    <source>
        <dbReference type="RuleBase" id="RU361153"/>
    </source>
</evidence>
<evidence type="ECO:0000256" key="1">
    <source>
        <dbReference type="ARBA" id="ARBA00022801"/>
    </source>
</evidence>
<name>A0ABQ5UI82_9HYPH</name>
<reference evidence="5" key="1">
    <citation type="journal article" date="2014" name="Int. J. Syst. Evol. Microbiol.">
        <title>Complete genome of a new Firmicutes species belonging to the dominant human colonic microbiota ('Ruminococcus bicirculans') reveals two chromosomes and a selective capacity to utilize plant glucans.</title>
        <authorList>
            <consortium name="NISC Comparative Sequencing Program"/>
            <person name="Wegmann U."/>
            <person name="Louis P."/>
            <person name="Goesmann A."/>
            <person name="Henrissat B."/>
            <person name="Duncan S.H."/>
            <person name="Flint H.J."/>
        </authorList>
    </citation>
    <scope>NUCLEOTIDE SEQUENCE</scope>
    <source>
        <strain evidence="5">NBRC 103855</strain>
    </source>
</reference>
<dbReference type="PANTHER" id="PTHR34142:SF1">
    <property type="entry name" value="GLYCOSIDE HYDROLASE FAMILY 5 DOMAIN-CONTAINING PROTEIN"/>
    <property type="match status" value="1"/>
</dbReference>
<dbReference type="Gene3D" id="3.20.20.80">
    <property type="entry name" value="Glycosidases"/>
    <property type="match status" value="1"/>
</dbReference>
<keyword evidence="2 3" id="KW-0326">Glycosidase</keyword>
<dbReference type="SUPFAM" id="SSF51445">
    <property type="entry name" value="(Trans)glycosidases"/>
    <property type="match status" value="1"/>
</dbReference>
<comment type="similarity">
    <text evidence="3">Belongs to the glycosyl hydrolase 5 (cellulase A) family.</text>
</comment>
<dbReference type="EMBL" id="BSNG01000001">
    <property type="protein sequence ID" value="GLQ11127.1"/>
    <property type="molecule type" value="Genomic_DNA"/>
</dbReference>
<dbReference type="InterPro" id="IPR001547">
    <property type="entry name" value="Glyco_hydro_5"/>
</dbReference>
<dbReference type="PANTHER" id="PTHR34142">
    <property type="entry name" value="ENDO-BETA-1,4-GLUCANASE A"/>
    <property type="match status" value="1"/>
</dbReference>
<accession>A0ABQ5UI82</accession>
<evidence type="ECO:0000259" key="4">
    <source>
        <dbReference type="Pfam" id="PF00150"/>
    </source>
</evidence>
<feature type="domain" description="Glycoside hydrolase family 5" evidence="4">
    <location>
        <begin position="66"/>
        <end position="304"/>
    </location>
</feature>
<evidence type="ECO:0000313" key="6">
    <source>
        <dbReference type="Proteomes" id="UP001161406"/>
    </source>
</evidence>
<dbReference type="Pfam" id="PF00150">
    <property type="entry name" value="Cellulase"/>
    <property type="match status" value="1"/>
</dbReference>
<evidence type="ECO:0000256" key="2">
    <source>
        <dbReference type="ARBA" id="ARBA00023295"/>
    </source>
</evidence>
<keyword evidence="1 3" id="KW-0378">Hydrolase</keyword>
<reference evidence="5" key="2">
    <citation type="submission" date="2023-01" db="EMBL/GenBank/DDBJ databases">
        <title>Draft genome sequence of Devosia yakushimensis strain NBRC 103855.</title>
        <authorList>
            <person name="Sun Q."/>
            <person name="Mori K."/>
        </authorList>
    </citation>
    <scope>NUCLEOTIDE SEQUENCE</scope>
    <source>
        <strain evidence="5">NBRC 103855</strain>
    </source>
</reference>
<proteinExistence type="inferred from homology"/>
<keyword evidence="6" id="KW-1185">Reference proteome</keyword>
<gene>
    <name evidence="5" type="ORF">GCM10007913_30590</name>
</gene>
<comment type="caution">
    <text evidence="5">The sequence shown here is derived from an EMBL/GenBank/DDBJ whole genome shotgun (WGS) entry which is preliminary data.</text>
</comment>
<dbReference type="Proteomes" id="UP001161406">
    <property type="component" value="Unassembled WGS sequence"/>
</dbReference>
<dbReference type="InterPro" id="IPR017853">
    <property type="entry name" value="GH"/>
</dbReference>
<dbReference type="InterPro" id="IPR018087">
    <property type="entry name" value="Glyco_hydro_5_CS"/>
</dbReference>
<dbReference type="RefSeq" id="WP_284392324.1">
    <property type="nucleotide sequence ID" value="NZ_BSNG01000001.1"/>
</dbReference>
<organism evidence="5 6">
    <name type="scientific">Devosia yakushimensis</name>
    <dbReference type="NCBI Taxonomy" id="470028"/>
    <lineage>
        <taxon>Bacteria</taxon>
        <taxon>Pseudomonadati</taxon>
        <taxon>Pseudomonadota</taxon>
        <taxon>Alphaproteobacteria</taxon>
        <taxon>Hyphomicrobiales</taxon>
        <taxon>Devosiaceae</taxon>
        <taxon>Devosia</taxon>
    </lineage>
</organism>
<sequence length="336" mass="36793">MQRRTVLAGLAGLAAAPASRAQQPARIEISGNRLLWNDAPLRLCGIAMGDPVYIRAGRSLDDYRVIAQDWAANCVRISVHPGHWRYDSTLMGQYLDADIAAARAQGLFVILDWHVIGFPDHYEPIPPPEWGLPPDAYLSTIADAIAFWTSMAQRHGDDPAVLFELWNEPVGHESHWLSDGAWWPDFKQAWMQITAAIRSYSDNIVLCSGGRWAHDLTGAAADPLPDPRTAYAWHVYPNEDRNDADRWFKSLGTLAVHKPIIVTEWGFCPGCTDGLAGGLADFAEPFTQNVLDALGLSHTAWCYSAGAAPALLAADGQTPSDYGAFVKAYLTGLRDA</sequence>
<protein>
    <recommendedName>
        <fullName evidence="4">Glycoside hydrolase family 5 domain-containing protein</fullName>
    </recommendedName>
</protein>
<evidence type="ECO:0000313" key="5">
    <source>
        <dbReference type="EMBL" id="GLQ11127.1"/>
    </source>
</evidence>